<dbReference type="OrthoDB" id="323926at2"/>
<dbReference type="Gene3D" id="3.40.50.1110">
    <property type="entry name" value="SGNH hydrolase"/>
    <property type="match status" value="1"/>
</dbReference>
<protein>
    <submittedName>
        <fullName evidence="1">NLI interacting factor-like phosphatase</fullName>
    </submittedName>
</protein>
<dbReference type="InterPro" id="IPR010037">
    <property type="entry name" value="FkbH_domain"/>
</dbReference>
<dbReference type="InterPro" id="IPR010033">
    <property type="entry name" value="HAD_SF_ppase_IIIC"/>
</dbReference>
<dbReference type="Gene3D" id="3.40.50.1000">
    <property type="entry name" value="HAD superfamily/HAD-like"/>
    <property type="match status" value="1"/>
</dbReference>
<dbReference type="RefSeq" id="WP_108973080.1">
    <property type="nucleotide sequence ID" value="NZ_BFBB01000002.1"/>
</dbReference>
<organism evidence="1 2">
    <name type="scientific">Leptospira ryugenii</name>
    <dbReference type="NCBI Taxonomy" id="1917863"/>
    <lineage>
        <taxon>Bacteria</taxon>
        <taxon>Pseudomonadati</taxon>
        <taxon>Spirochaetota</taxon>
        <taxon>Spirochaetia</taxon>
        <taxon>Leptospirales</taxon>
        <taxon>Leptospiraceae</taxon>
        <taxon>Leptospira</taxon>
    </lineage>
</organism>
<dbReference type="InterPro" id="IPR016181">
    <property type="entry name" value="Acyl_CoA_acyltransferase"/>
</dbReference>
<keyword evidence="2" id="KW-1185">Reference proteome</keyword>
<dbReference type="AlphaFoldDB" id="A0A2P2DW33"/>
<gene>
    <name evidence="1" type="ORF">LPTSP4_03450</name>
</gene>
<dbReference type="NCBIfam" id="TIGR01686">
    <property type="entry name" value="FkbH"/>
    <property type="match status" value="1"/>
</dbReference>
<name>A0A2P2DW33_9LEPT</name>
<dbReference type="Proteomes" id="UP000245133">
    <property type="component" value="Unassembled WGS sequence"/>
</dbReference>
<dbReference type="InterPro" id="IPR036514">
    <property type="entry name" value="SGNH_hydro_sf"/>
</dbReference>
<dbReference type="GO" id="GO:0016788">
    <property type="term" value="F:hydrolase activity, acting on ester bonds"/>
    <property type="evidence" value="ECO:0007669"/>
    <property type="project" value="UniProtKB-ARBA"/>
</dbReference>
<dbReference type="NCBIfam" id="TIGR01681">
    <property type="entry name" value="HAD-SF-IIIC"/>
    <property type="match status" value="1"/>
</dbReference>
<proteinExistence type="predicted"/>
<dbReference type="SUPFAM" id="SSF56784">
    <property type="entry name" value="HAD-like"/>
    <property type="match status" value="1"/>
</dbReference>
<reference evidence="1 2" key="1">
    <citation type="submission" date="2018-02" db="EMBL/GenBank/DDBJ databases">
        <title>Novel Leptospira species isolated from soil and water in Japan.</title>
        <authorList>
            <person name="Nakao R."/>
            <person name="Masuzawa T."/>
        </authorList>
    </citation>
    <scope>NUCLEOTIDE SEQUENCE [LARGE SCALE GENOMIC DNA]</scope>
    <source>
        <strain evidence="1 2">YH101</strain>
    </source>
</reference>
<evidence type="ECO:0000313" key="1">
    <source>
        <dbReference type="EMBL" id="GBF48845.1"/>
    </source>
</evidence>
<dbReference type="EMBL" id="BFBB01000002">
    <property type="protein sequence ID" value="GBF48845.1"/>
    <property type="molecule type" value="Genomic_DNA"/>
</dbReference>
<evidence type="ECO:0000313" key="2">
    <source>
        <dbReference type="Proteomes" id="UP000245133"/>
    </source>
</evidence>
<accession>A0A2P2DW33</accession>
<sequence length="577" mass="67185">MKEMKFSDILNENSLLAQKMTGKPFRISILSNIVTTQINEILEYALRLQNINAQVSAGDYDNIVQDSAKVSDSDCVIVFWEVGNLVDGFSYKIASYNDDYLKSLQEKIENELRMVFLNLSGRPFVFFNTFTANLFTNNHLETSNLDFFCDNLNQFLRSNAPNNFHLIDLNRIFEKISVKQSADWRFFYSSKALYTVDFYKEYVEQISLYILSTYGKAKKVICLDCDNTLWKGIIGEDGIFGIECSADSKSGIYFEEVQYLLLELARNGVILCLVSKNNEEDVNQVFQQKKEMILKEEHIVLKKINWNDKASNIKDIAKELNLGLDSFVFIDDSDFEINLVREQLPEVTSIQVPKKLYEYPQLIRSVTRLFFKKNTSVEDQNRTKLYKQELERDSLKKSFETIDDYLKSLNLKLRILKNDSETLPRIAQLTQKTNQFNLTTYRYTDADIEKFHKDPNIDLFAFSLEDKFGDYGLTGVSIVKYETNLAQIDTFLMSCRILGRKAEDAFIQYLLEDIKNKGVNSVKADFIKTEKNQQVENLYERFGFRLVNSQAEHKNYFLDLTEYNIIKLEYIEVLSGR</sequence>
<dbReference type="InterPro" id="IPR036412">
    <property type="entry name" value="HAD-like_sf"/>
</dbReference>
<dbReference type="SUPFAM" id="SSF55729">
    <property type="entry name" value="Acyl-CoA N-acyltransferases (Nat)"/>
    <property type="match status" value="1"/>
</dbReference>
<comment type="caution">
    <text evidence="1">The sequence shown here is derived from an EMBL/GenBank/DDBJ whole genome shotgun (WGS) entry which is preliminary data.</text>
</comment>
<dbReference type="InterPro" id="IPR023214">
    <property type="entry name" value="HAD_sf"/>
</dbReference>